<evidence type="ECO:0000313" key="3">
    <source>
        <dbReference type="Proteomes" id="UP000192578"/>
    </source>
</evidence>
<feature type="compositionally biased region" description="Basic and acidic residues" evidence="1">
    <location>
        <begin position="120"/>
        <end position="133"/>
    </location>
</feature>
<feature type="region of interest" description="Disordered" evidence="1">
    <location>
        <begin position="108"/>
        <end position="140"/>
    </location>
</feature>
<keyword evidence="3" id="KW-1185">Reference proteome</keyword>
<comment type="caution">
    <text evidence="2">The sequence shown here is derived from an EMBL/GenBank/DDBJ whole genome shotgun (WGS) entry which is preliminary data.</text>
</comment>
<gene>
    <name evidence="2" type="ORF">BV898_08718</name>
</gene>
<evidence type="ECO:0000313" key="2">
    <source>
        <dbReference type="EMBL" id="OQV17137.1"/>
    </source>
</evidence>
<organism evidence="2 3">
    <name type="scientific">Hypsibius exemplaris</name>
    <name type="common">Freshwater tardigrade</name>
    <dbReference type="NCBI Taxonomy" id="2072580"/>
    <lineage>
        <taxon>Eukaryota</taxon>
        <taxon>Metazoa</taxon>
        <taxon>Ecdysozoa</taxon>
        <taxon>Tardigrada</taxon>
        <taxon>Eutardigrada</taxon>
        <taxon>Parachela</taxon>
        <taxon>Hypsibioidea</taxon>
        <taxon>Hypsibiidae</taxon>
        <taxon>Hypsibius</taxon>
    </lineage>
</organism>
<reference evidence="3" key="1">
    <citation type="submission" date="2017-01" db="EMBL/GenBank/DDBJ databases">
        <title>Comparative genomics of anhydrobiosis in the tardigrade Hypsibius dujardini.</title>
        <authorList>
            <person name="Yoshida Y."/>
            <person name="Koutsovoulos G."/>
            <person name="Laetsch D."/>
            <person name="Stevens L."/>
            <person name="Kumar S."/>
            <person name="Horikawa D."/>
            <person name="Ishino K."/>
            <person name="Komine S."/>
            <person name="Tomita M."/>
            <person name="Blaxter M."/>
            <person name="Arakawa K."/>
        </authorList>
    </citation>
    <scope>NUCLEOTIDE SEQUENCE [LARGE SCALE GENOMIC DNA]</scope>
    <source>
        <strain evidence="3">Z151</strain>
    </source>
</reference>
<sequence length="140" mass="15430">MFPFFSQTGACVEGRLDLAAILAATLLTIHLFPLSNGLELNNTLRAQTSSRVQMAANGTIPPQIAGRSVWMPVFADPDSRLGRFYGVGAADSRHDSWDGSFPYNGFPNRTMTRRRKSSKRISDDSTREDEKPILARISLG</sequence>
<name>A0A1W0WPR7_HYPEX</name>
<evidence type="ECO:0000256" key="1">
    <source>
        <dbReference type="SAM" id="MobiDB-lite"/>
    </source>
</evidence>
<dbReference type="EMBL" id="MTYJ01000065">
    <property type="protein sequence ID" value="OQV17137.1"/>
    <property type="molecule type" value="Genomic_DNA"/>
</dbReference>
<dbReference type="Proteomes" id="UP000192578">
    <property type="component" value="Unassembled WGS sequence"/>
</dbReference>
<dbReference type="AlphaFoldDB" id="A0A1W0WPR7"/>
<proteinExistence type="predicted"/>
<protein>
    <submittedName>
        <fullName evidence="2">Uncharacterized protein</fullName>
    </submittedName>
</protein>
<accession>A0A1W0WPR7</accession>